<evidence type="ECO:0000313" key="2">
    <source>
        <dbReference type="EMBL" id="KAK4121103.1"/>
    </source>
</evidence>
<comment type="caution">
    <text evidence="2">The sequence shown here is derived from an EMBL/GenBank/DDBJ whole genome shotgun (WGS) entry which is preliminary data.</text>
</comment>
<dbReference type="RefSeq" id="XP_062644874.1">
    <property type="nucleotide sequence ID" value="XM_062785910.1"/>
</dbReference>
<evidence type="ECO:0000313" key="3">
    <source>
        <dbReference type="Proteomes" id="UP001302602"/>
    </source>
</evidence>
<dbReference type="Proteomes" id="UP001302602">
    <property type="component" value="Unassembled WGS sequence"/>
</dbReference>
<name>A0AAN6Z167_9PEZI</name>
<dbReference type="GeneID" id="87822676"/>
<organism evidence="2 3">
    <name type="scientific">Parathielavia appendiculata</name>
    <dbReference type="NCBI Taxonomy" id="2587402"/>
    <lineage>
        <taxon>Eukaryota</taxon>
        <taxon>Fungi</taxon>
        <taxon>Dikarya</taxon>
        <taxon>Ascomycota</taxon>
        <taxon>Pezizomycotina</taxon>
        <taxon>Sordariomycetes</taxon>
        <taxon>Sordariomycetidae</taxon>
        <taxon>Sordariales</taxon>
        <taxon>Chaetomiaceae</taxon>
        <taxon>Parathielavia</taxon>
    </lineage>
</organism>
<evidence type="ECO:0000256" key="1">
    <source>
        <dbReference type="SAM" id="MobiDB-lite"/>
    </source>
</evidence>
<dbReference type="AlphaFoldDB" id="A0AAN6Z167"/>
<dbReference type="EMBL" id="MU853235">
    <property type="protein sequence ID" value="KAK4121103.1"/>
    <property type="molecule type" value="Genomic_DNA"/>
</dbReference>
<keyword evidence="3" id="KW-1185">Reference proteome</keyword>
<protein>
    <submittedName>
        <fullName evidence="2">Uncharacterized protein</fullName>
    </submittedName>
</protein>
<reference evidence="2" key="1">
    <citation type="journal article" date="2023" name="Mol. Phylogenet. Evol.">
        <title>Genome-scale phylogeny and comparative genomics of the fungal order Sordariales.</title>
        <authorList>
            <person name="Hensen N."/>
            <person name="Bonometti L."/>
            <person name="Westerberg I."/>
            <person name="Brannstrom I.O."/>
            <person name="Guillou S."/>
            <person name="Cros-Aarteil S."/>
            <person name="Calhoun S."/>
            <person name="Haridas S."/>
            <person name="Kuo A."/>
            <person name="Mondo S."/>
            <person name="Pangilinan J."/>
            <person name="Riley R."/>
            <person name="LaButti K."/>
            <person name="Andreopoulos B."/>
            <person name="Lipzen A."/>
            <person name="Chen C."/>
            <person name="Yan M."/>
            <person name="Daum C."/>
            <person name="Ng V."/>
            <person name="Clum A."/>
            <person name="Steindorff A."/>
            <person name="Ohm R.A."/>
            <person name="Martin F."/>
            <person name="Silar P."/>
            <person name="Natvig D.O."/>
            <person name="Lalanne C."/>
            <person name="Gautier V."/>
            <person name="Ament-Velasquez S.L."/>
            <person name="Kruys A."/>
            <person name="Hutchinson M.I."/>
            <person name="Powell A.J."/>
            <person name="Barry K."/>
            <person name="Miller A.N."/>
            <person name="Grigoriev I.V."/>
            <person name="Debuchy R."/>
            <person name="Gladieux P."/>
            <person name="Hiltunen Thoren M."/>
            <person name="Johannesson H."/>
        </authorList>
    </citation>
    <scope>NUCLEOTIDE SEQUENCE</scope>
    <source>
        <strain evidence="2">CBS 731.68</strain>
    </source>
</reference>
<gene>
    <name evidence="2" type="ORF">N657DRAFT_136137</name>
</gene>
<sequence>MQVVLVFARLADISGAADVMTGQRRQGFCLRLECPPALTRLSLPSASFQPACHASDNVSEAASESLHSTPIPSRTKSITGQIDSFRTAP</sequence>
<proteinExistence type="predicted"/>
<reference evidence="2" key="2">
    <citation type="submission" date="2023-05" db="EMBL/GenBank/DDBJ databases">
        <authorList>
            <consortium name="Lawrence Berkeley National Laboratory"/>
            <person name="Steindorff A."/>
            <person name="Hensen N."/>
            <person name="Bonometti L."/>
            <person name="Westerberg I."/>
            <person name="Brannstrom I.O."/>
            <person name="Guillou S."/>
            <person name="Cros-Aarteil S."/>
            <person name="Calhoun S."/>
            <person name="Haridas S."/>
            <person name="Kuo A."/>
            <person name="Mondo S."/>
            <person name="Pangilinan J."/>
            <person name="Riley R."/>
            <person name="Labutti K."/>
            <person name="Andreopoulos B."/>
            <person name="Lipzen A."/>
            <person name="Chen C."/>
            <person name="Yanf M."/>
            <person name="Daum C."/>
            <person name="Ng V."/>
            <person name="Clum A."/>
            <person name="Ohm R."/>
            <person name="Martin F."/>
            <person name="Silar P."/>
            <person name="Natvig D."/>
            <person name="Lalanne C."/>
            <person name="Gautier V."/>
            <person name="Ament-Velasquez S.L."/>
            <person name="Kruys A."/>
            <person name="Hutchinson M.I."/>
            <person name="Powell A.J."/>
            <person name="Barry K."/>
            <person name="Miller A.N."/>
            <person name="Grigoriev I.V."/>
            <person name="Debuchy R."/>
            <person name="Gladieux P."/>
            <person name="Thoren M.H."/>
            <person name="Johannesson H."/>
        </authorList>
    </citation>
    <scope>NUCLEOTIDE SEQUENCE</scope>
    <source>
        <strain evidence="2">CBS 731.68</strain>
    </source>
</reference>
<accession>A0AAN6Z167</accession>
<feature type="region of interest" description="Disordered" evidence="1">
    <location>
        <begin position="62"/>
        <end position="89"/>
    </location>
</feature>